<protein>
    <submittedName>
        <fullName evidence="4">Heat shock protein, Hsp 20 family</fullName>
    </submittedName>
</protein>
<dbReference type="AlphaFoldDB" id="A0A975B7R6"/>
<dbReference type="RefSeq" id="WP_207691809.1">
    <property type="nucleotide sequence ID" value="NZ_CP061799.1"/>
</dbReference>
<evidence type="ECO:0000256" key="2">
    <source>
        <dbReference type="RuleBase" id="RU003616"/>
    </source>
</evidence>
<dbReference type="SUPFAM" id="SSF49764">
    <property type="entry name" value="HSP20-like chaperones"/>
    <property type="match status" value="1"/>
</dbReference>
<reference evidence="4" key="1">
    <citation type="journal article" date="2021" name="Microb. Physiol.">
        <title>Proteogenomic Insights into the Physiology of Marine, Sulfate-Reducing, Filamentous Desulfonema limicola and Desulfonema magnum.</title>
        <authorList>
            <person name="Schnaars V."/>
            <person name="Wohlbrand L."/>
            <person name="Scheve S."/>
            <person name="Hinrichs C."/>
            <person name="Reinhardt R."/>
            <person name="Rabus R."/>
        </authorList>
    </citation>
    <scope>NUCLEOTIDE SEQUENCE</scope>
    <source>
        <strain evidence="4">5ac10</strain>
    </source>
</reference>
<dbReference type="InterPro" id="IPR008978">
    <property type="entry name" value="HSP20-like_chaperone"/>
</dbReference>
<dbReference type="Pfam" id="PF00011">
    <property type="entry name" value="HSP20"/>
    <property type="match status" value="1"/>
</dbReference>
<keyword evidence="5" id="KW-1185">Reference proteome</keyword>
<evidence type="ECO:0000256" key="1">
    <source>
        <dbReference type="PROSITE-ProRule" id="PRU00285"/>
    </source>
</evidence>
<sequence>MADTKDLQVREKQEAAAPGEYTRPGLVFTPRTDIFENEKEIVLLADMPGVKPEDLNIDLRENVLTLSGDVSPFEGAKEQNILMEYDVGKYQRQFTLSEIIDQPGIEARLNNGVLRLTLPKIAKAQPRKITVNS</sequence>
<feature type="domain" description="SHSP" evidence="3">
    <location>
        <begin position="22"/>
        <end position="133"/>
    </location>
</feature>
<dbReference type="KEGG" id="dli:dnl_24250"/>
<dbReference type="PANTHER" id="PTHR11527">
    <property type="entry name" value="HEAT-SHOCK PROTEIN 20 FAMILY MEMBER"/>
    <property type="match status" value="1"/>
</dbReference>
<dbReference type="Proteomes" id="UP000663720">
    <property type="component" value="Chromosome"/>
</dbReference>
<dbReference type="Gene3D" id="2.60.40.790">
    <property type="match status" value="1"/>
</dbReference>
<proteinExistence type="inferred from homology"/>
<dbReference type="CDD" id="cd06464">
    <property type="entry name" value="ACD_sHsps-like"/>
    <property type="match status" value="1"/>
</dbReference>
<keyword evidence="4" id="KW-0346">Stress response</keyword>
<name>A0A975B7R6_9BACT</name>
<dbReference type="EMBL" id="CP061799">
    <property type="protein sequence ID" value="QTA80135.1"/>
    <property type="molecule type" value="Genomic_DNA"/>
</dbReference>
<dbReference type="InterPro" id="IPR031107">
    <property type="entry name" value="Small_HSP"/>
</dbReference>
<organism evidence="4 5">
    <name type="scientific">Desulfonema limicola</name>
    <dbReference type="NCBI Taxonomy" id="45656"/>
    <lineage>
        <taxon>Bacteria</taxon>
        <taxon>Pseudomonadati</taxon>
        <taxon>Thermodesulfobacteriota</taxon>
        <taxon>Desulfobacteria</taxon>
        <taxon>Desulfobacterales</taxon>
        <taxon>Desulfococcaceae</taxon>
        <taxon>Desulfonema</taxon>
    </lineage>
</organism>
<dbReference type="InterPro" id="IPR002068">
    <property type="entry name" value="A-crystallin/Hsp20_dom"/>
</dbReference>
<gene>
    <name evidence="4" type="ORF">dnl_24250</name>
</gene>
<evidence type="ECO:0000313" key="4">
    <source>
        <dbReference type="EMBL" id="QTA80135.1"/>
    </source>
</evidence>
<comment type="similarity">
    <text evidence="1 2">Belongs to the small heat shock protein (HSP20) family.</text>
</comment>
<evidence type="ECO:0000313" key="5">
    <source>
        <dbReference type="Proteomes" id="UP000663720"/>
    </source>
</evidence>
<evidence type="ECO:0000259" key="3">
    <source>
        <dbReference type="PROSITE" id="PS01031"/>
    </source>
</evidence>
<accession>A0A975B7R6</accession>
<dbReference type="PROSITE" id="PS01031">
    <property type="entry name" value="SHSP"/>
    <property type="match status" value="1"/>
</dbReference>